<evidence type="ECO:0000256" key="1">
    <source>
        <dbReference type="SAM" id="MobiDB-lite"/>
    </source>
</evidence>
<evidence type="ECO:0000313" key="2">
    <source>
        <dbReference type="EMBL" id="KAK6916371.1"/>
    </source>
</evidence>
<evidence type="ECO:0000313" key="3">
    <source>
        <dbReference type="Proteomes" id="UP001370490"/>
    </source>
</evidence>
<comment type="caution">
    <text evidence="2">The sequence shown here is derived from an EMBL/GenBank/DDBJ whole genome shotgun (WGS) entry which is preliminary data.</text>
</comment>
<protein>
    <submittedName>
        <fullName evidence="2">Uncharacterized protein</fullName>
    </submittedName>
</protein>
<organism evidence="2 3">
    <name type="scientific">Dillenia turbinata</name>
    <dbReference type="NCBI Taxonomy" id="194707"/>
    <lineage>
        <taxon>Eukaryota</taxon>
        <taxon>Viridiplantae</taxon>
        <taxon>Streptophyta</taxon>
        <taxon>Embryophyta</taxon>
        <taxon>Tracheophyta</taxon>
        <taxon>Spermatophyta</taxon>
        <taxon>Magnoliopsida</taxon>
        <taxon>eudicotyledons</taxon>
        <taxon>Gunneridae</taxon>
        <taxon>Pentapetalae</taxon>
        <taxon>Dilleniales</taxon>
        <taxon>Dilleniaceae</taxon>
        <taxon>Dillenia</taxon>
    </lineage>
</organism>
<dbReference type="EMBL" id="JBAMMX010000024">
    <property type="protein sequence ID" value="KAK6916371.1"/>
    <property type="molecule type" value="Genomic_DNA"/>
</dbReference>
<proteinExistence type="predicted"/>
<gene>
    <name evidence="2" type="ORF">RJ641_019232</name>
</gene>
<dbReference type="Proteomes" id="UP001370490">
    <property type="component" value="Unassembled WGS sequence"/>
</dbReference>
<dbReference type="AlphaFoldDB" id="A0AAN8UR06"/>
<sequence length="101" mass="11108">MAWRCGSSLSRSLLSTARNSSLRSSPALPRLRPPPLAAPRTQTRRLSFSNPRTLGEIGCVQSLMPLHSVVAATRLTSHLVVDARACCELYHGTFCRTCQDR</sequence>
<dbReference type="PANTHER" id="PTHR33156:SF26">
    <property type="entry name" value="OS12G0592200 PROTEIN"/>
    <property type="match status" value="1"/>
</dbReference>
<accession>A0AAN8UR06</accession>
<feature type="compositionally biased region" description="Low complexity" evidence="1">
    <location>
        <begin position="16"/>
        <end position="30"/>
    </location>
</feature>
<dbReference type="PANTHER" id="PTHR33156">
    <property type="entry name" value="OS02G0230000 PROTEIN"/>
    <property type="match status" value="1"/>
</dbReference>
<feature type="region of interest" description="Disordered" evidence="1">
    <location>
        <begin position="16"/>
        <end position="47"/>
    </location>
</feature>
<dbReference type="InterPro" id="IPR043459">
    <property type="entry name" value="NFD6/NOXY2-like"/>
</dbReference>
<keyword evidence="3" id="KW-1185">Reference proteome</keyword>
<name>A0AAN8UR06_9MAGN</name>
<reference evidence="2 3" key="1">
    <citation type="submission" date="2023-12" db="EMBL/GenBank/DDBJ databases">
        <title>A high-quality genome assembly for Dillenia turbinata (Dilleniales).</title>
        <authorList>
            <person name="Chanderbali A."/>
        </authorList>
    </citation>
    <scope>NUCLEOTIDE SEQUENCE [LARGE SCALE GENOMIC DNA]</scope>
    <source>
        <strain evidence="2">LSX21</strain>
        <tissue evidence="2">Leaf</tissue>
    </source>
</reference>